<dbReference type="CDD" id="cd01038">
    <property type="entry name" value="Endonuclease_DUF559"/>
    <property type="match status" value="1"/>
</dbReference>
<dbReference type="Pfam" id="PF04480">
    <property type="entry name" value="DUF559"/>
    <property type="match status" value="1"/>
</dbReference>
<feature type="domain" description="DUF559" evidence="2">
    <location>
        <begin position="1"/>
        <end position="96"/>
    </location>
</feature>
<comment type="caution">
    <text evidence="3">The sequence shown here is derived from an EMBL/GenBank/DDBJ whole genome shotgun (WGS) entry which is preliminary data.</text>
</comment>
<proteinExistence type="predicted"/>
<dbReference type="Gene3D" id="3.40.960.10">
    <property type="entry name" value="VSR Endonuclease"/>
    <property type="match status" value="1"/>
</dbReference>
<sequence>MTDAENRMWYYLRNRRLSGYKFIRQHVIGNYIVDFVCREKKLIVEIDGSQHMDAVDYDLRRSQYLERRGYRVVRIWNHDVFKNIQGVMDSVLNELETVPQASPHPQPFSPEGEGSELSAN</sequence>
<reference evidence="3 4" key="1">
    <citation type="submission" date="2015-11" db="EMBL/GenBank/DDBJ databases">
        <title>Genomic analysis of 38 Legionella species identifies large and diverse effector repertoires.</title>
        <authorList>
            <person name="Burstein D."/>
            <person name="Amaro F."/>
            <person name="Zusman T."/>
            <person name="Lifshitz Z."/>
            <person name="Cohen O."/>
            <person name="Gilbert J.A."/>
            <person name="Pupko T."/>
            <person name="Shuman H.A."/>
            <person name="Segal G."/>
        </authorList>
    </citation>
    <scope>NUCLEOTIDE SEQUENCE [LARGE SCALE GENOMIC DNA]</scope>
    <source>
        <strain evidence="3 4">ATCC 49508</strain>
    </source>
</reference>
<gene>
    <name evidence="3" type="ORF">Lwor_0005</name>
</gene>
<organism evidence="3 4">
    <name type="scientific">Legionella worsleiensis</name>
    <dbReference type="NCBI Taxonomy" id="45076"/>
    <lineage>
        <taxon>Bacteria</taxon>
        <taxon>Pseudomonadati</taxon>
        <taxon>Pseudomonadota</taxon>
        <taxon>Gammaproteobacteria</taxon>
        <taxon>Legionellales</taxon>
        <taxon>Legionellaceae</taxon>
        <taxon>Legionella</taxon>
    </lineage>
</organism>
<dbReference type="AlphaFoldDB" id="A0A0W1AL65"/>
<dbReference type="PATRIC" id="fig|45076.6.peg.5"/>
<dbReference type="InterPro" id="IPR047216">
    <property type="entry name" value="Endonuclease_DUF559_bact"/>
</dbReference>
<feature type="region of interest" description="Disordered" evidence="1">
    <location>
        <begin position="95"/>
        <end position="120"/>
    </location>
</feature>
<dbReference type="InterPro" id="IPR007569">
    <property type="entry name" value="DUF559"/>
</dbReference>
<dbReference type="InterPro" id="IPR011335">
    <property type="entry name" value="Restrct_endonuc-II-like"/>
</dbReference>
<dbReference type="STRING" id="45076.Lwor_0005"/>
<accession>A0A0W1AL65</accession>
<dbReference type="PANTHER" id="PTHR38590:SF1">
    <property type="entry name" value="BLL0828 PROTEIN"/>
    <property type="match status" value="1"/>
</dbReference>
<dbReference type="Proteomes" id="UP000054662">
    <property type="component" value="Unassembled WGS sequence"/>
</dbReference>
<evidence type="ECO:0000259" key="2">
    <source>
        <dbReference type="Pfam" id="PF04480"/>
    </source>
</evidence>
<keyword evidence="4" id="KW-1185">Reference proteome</keyword>
<name>A0A0W1AL65_9GAMM</name>
<evidence type="ECO:0000313" key="3">
    <source>
        <dbReference type="EMBL" id="KTD82085.1"/>
    </source>
</evidence>
<evidence type="ECO:0000313" key="4">
    <source>
        <dbReference type="Proteomes" id="UP000054662"/>
    </source>
</evidence>
<dbReference type="SUPFAM" id="SSF52980">
    <property type="entry name" value="Restriction endonuclease-like"/>
    <property type="match status" value="1"/>
</dbReference>
<dbReference type="PANTHER" id="PTHR38590">
    <property type="entry name" value="BLL0828 PROTEIN"/>
    <property type="match status" value="1"/>
</dbReference>
<dbReference type="EMBL" id="LNZC01000001">
    <property type="protein sequence ID" value="KTD82085.1"/>
    <property type="molecule type" value="Genomic_DNA"/>
</dbReference>
<evidence type="ECO:0000256" key="1">
    <source>
        <dbReference type="SAM" id="MobiDB-lite"/>
    </source>
</evidence>
<protein>
    <submittedName>
        <fullName evidence="3">Multidrug efflux protein</fullName>
    </submittedName>
</protein>